<protein>
    <submittedName>
        <fullName evidence="1">Uncharacterized protein</fullName>
    </submittedName>
</protein>
<comment type="caution">
    <text evidence="1">The sequence shown here is derived from an EMBL/GenBank/DDBJ whole genome shotgun (WGS) entry which is preliminary data.</text>
</comment>
<accession>A0A087PXE7</accession>
<dbReference type="PATRIC" id="fig|178901.10.peg.481"/>
<name>A0A087PXE7_9PROT</name>
<dbReference type="EMBL" id="LVHD01000003">
    <property type="protein sequence ID" value="OAG78486.1"/>
    <property type="molecule type" value="Genomic_DNA"/>
</dbReference>
<proteinExistence type="predicted"/>
<evidence type="ECO:0000313" key="1">
    <source>
        <dbReference type="EMBL" id="OAG78486.1"/>
    </source>
</evidence>
<dbReference type="Proteomes" id="UP000077349">
    <property type="component" value="Unassembled WGS sequence"/>
</dbReference>
<dbReference type="STRING" id="178901.AmDm5_0491"/>
<sequence>MENCGIGWENRVPDAALSASAQVSGLPVTNLRNQQGAPSLGWRVPGTTATLTISHPPAGPWRAFGLFRTNLSAAAQMTVTLTLGGTPVWQGSAQAVANGQILLVAPQTVTADTATIQITDSGNPDGYLSIPLAYAGPLWQPARNYSTESTADRNLGVDSITTLGGAEFVSARWYQRSLSIAHQSYGDADAVVLEQILRVAATGQNILFLPDPSATPAVLAEKSLFGRLSGNDLTNPFGNADRHALTLTLTERL</sequence>
<dbReference type="AlphaFoldDB" id="A0A087PXE7"/>
<organism evidence="1 2">
    <name type="scientific">Acetobacter malorum</name>
    <dbReference type="NCBI Taxonomy" id="178901"/>
    <lineage>
        <taxon>Bacteria</taxon>
        <taxon>Pseudomonadati</taxon>
        <taxon>Pseudomonadota</taxon>
        <taxon>Alphaproteobacteria</taxon>
        <taxon>Acetobacterales</taxon>
        <taxon>Acetobacteraceae</taxon>
        <taxon>Acetobacter</taxon>
    </lineage>
</organism>
<gene>
    <name evidence="1" type="ORF">Amal_00499</name>
</gene>
<reference evidence="1 2" key="1">
    <citation type="submission" date="2016-03" db="EMBL/GenBank/DDBJ databases">
        <title>Draft genome sequence of Acetobacter malorum CECT 7742, a strain isolated from strawberry vinegar.</title>
        <authorList>
            <person name="Sainz F."/>
            <person name="Mas A."/>
            <person name="Torija M.J."/>
        </authorList>
    </citation>
    <scope>NUCLEOTIDE SEQUENCE [LARGE SCALE GENOMIC DNA]</scope>
    <source>
        <strain evidence="1 2">CECT 7742</strain>
    </source>
</reference>
<evidence type="ECO:0000313" key="2">
    <source>
        <dbReference type="Proteomes" id="UP000077349"/>
    </source>
</evidence>